<keyword evidence="10" id="KW-1185">Reference proteome</keyword>
<dbReference type="Pfam" id="PF13886">
    <property type="entry name" value="TM7S3_TM198"/>
    <property type="match status" value="1"/>
</dbReference>
<evidence type="ECO:0000256" key="3">
    <source>
        <dbReference type="ARBA" id="ARBA00022692"/>
    </source>
</evidence>
<dbReference type="GO" id="GO:0005886">
    <property type="term" value="C:plasma membrane"/>
    <property type="evidence" value="ECO:0007669"/>
    <property type="project" value="TreeGrafter"/>
</dbReference>
<keyword evidence="3 7" id="KW-0812">Transmembrane</keyword>
<dbReference type="OrthoDB" id="5564900at2759"/>
<evidence type="ECO:0000259" key="8">
    <source>
        <dbReference type="Pfam" id="PF13886"/>
    </source>
</evidence>
<name>A0A8H7ZTT0_9FUNG</name>
<evidence type="ECO:0000313" key="9">
    <source>
        <dbReference type="EMBL" id="KAG5459047.1"/>
    </source>
</evidence>
<dbReference type="EMBL" id="JAEFCI010007471">
    <property type="protein sequence ID" value="KAG5459047.1"/>
    <property type="molecule type" value="Genomic_DNA"/>
</dbReference>
<accession>A0A8H7ZTT0</accession>
<evidence type="ECO:0000256" key="4">
    <source>
        <dbReference type="ARBA" id="ARBA00022989"/>
    </source>
</evidence>
<feature type="transmembrane region" description="Helical" evidence="7">
    <location>
        <begin position="114"/>
        <end position="134"/>
    </location>
</feature>
<evidence type="ECO:0000256" key="5">
    <source>
        <dbReference type="ARBA" id="ARBA00023136"/>
    </source>
</evidence>
<feature type="transmembrane region" description="Helical" evidence="7">
    <location>
        <begin position="139"/>
        <end position="158"/>
    </location>
</feature>
<protein>
    <recommendedName>
        <fullName evidence="6">Transmembrane protein 198</fullName>
    </recommendedName>
</protein>
<keyword evidence="5 7" id="KW-0472">Membrane</keyword>
<evidence type="ECO:0000256" key="1">
    <source>
        <dbReference type="ARBA" id="ARBA00004141"/>
    </source>
</evidence>
<dbReference type="AlphaFoldDB" id="A0A8H7ZTT0"/>
<dbReference type="InterPro" id="IPR025256">
    <property type="entry name" value="TM7S3/TM198-like_dom"/>
</dbReference>
<organism evidence="9 10">
    <name type="scientific">Olpidium bornovanus</name>
    <dbReference type="NCBI Taxonomy" id="278681"/>
    <lineage>
        <taxon>Eukaryota</taxon>
        <taxon>Fungi</taxon>
        <taxon>Fungi incertae sedis</taxon>
        <taxon>Olpidiomycota</taxon>
        <taxon>Olpidiomycotina</taxon>
        <taxon>Olpidiomycetes</taxon>
        <taxon>Olpidiales</taxon>
        <taxon>Olpidiaceae</taxon>
        <taxon>Olpidium</taxon>
    </lineage>
</organism>
<keyword evidence="4 7" id="KW-1133">Transmembrane helix</keyword>
<evidence type="ECO:0000256" key="2">
    <source>
        <dbReference type="ARBA" id="ARBA00006244"/>
    </source>
</evidence>
<evidence type="ECO:0000256" key="6">
    <source>
        <dbReference type="ARBA" id="ARBA00049737"/>
    </source>
</evidence>
<comment type="similarity">
    <text evidence="2">Belongs to the TMEM198 family.</text>
</comment>
<evidence type="ECO:0000313" key="10">
    <source>
        <dbReference type="Proteomes" id="UP000673691"/>
    </source>
</evidence>
<dbReference type="Proteomes" id="UP000673691">
    <property type="component" value="Unassembled WGS sequence"/>
</dbReference>
<feature type="transmembrane region" description="Helical" evidence="7">
    <location>
        <begin position="170"/>
        <end position="187"/>
    </location>
</feature>
<feature type="transmembrane region" description="Helical" evidence="7">
    <location>
        <begin position="250"/>
        <end position="270"/>
    </location>
</feature>
<dbReference type="PANTHER" id="PTHR31247:SF5">
    <property type="entry name" value="DUF4203 DOMAIN-CONTAINING PROTEIN"/>
    <property type="match status" value="1"/>
</dbReference>
<feature type="transmembrane region" description="Helical" evidence="7">
    <location>
        <begin position="78"/>
        <end position="99"/>
    </location>
</feature>
<feature type="domain" description="TM7S3/TM198-like" evidence="8">
    <location>
        <begin position="58"/>
        <end position="270"/>
    </location>
</feature>
<feature type="transmembrane region" description="Helical" evidence="7">
    <location>
        <begin position="50"/>
        <end position="71"/>
    </location>
</feature>
<evidence type="ECO:0000256" key="7">
    <source>
        <dbReference type="SAM" id="Phobius"/>
    </source>
</evidence>
<comment type="subcellular location">
    <subcellularLocation>
        <location evidence="1">Membrane</location>
        <topology evidence="1">Multi-pass membrane protein</topology>
    </subcellularLocation>
</comment>
<sequence length="286" mass="29256">MQFAACPVRLAADAPRMLASAVACALPLLSVAAAQDGGAAAAAVADAVNVSVSSGVVGVICILFGLLFCFFGTSMWRITLFVAGFFFSFVFVYGILLNLEGPLAGGSYGPNRDWIIFGVSIAGGLLGACIAGCLYKIGIFLMGAVGGFLLATWIVSFLAGDAITSGSGRVAFILGLAVVFGVLALFVEKHIVIFATAYAGAYEVVYGIDQFVGSGFSSAADAALTDVRSNASLDGAVAGLRNAKFAKPGVAYGLVVGMFVLALLGMVVQYRRYRPFGGKSSKSGSV</sequence>
<gene>
    <name evidence="9" type="ORF">BJ554DRAFT_613</name>
</gene>
<dbReference type="InterPro" id="IPR040236">
    <property type="entry name" value="TMEM198"/>
</dbReference>
<proteinExistence type="inferred from homology"/>
<comment type="caution">
    <text evidence="9">The sequence shown here is derived from an EMBL/GenBank/DDBJ whole genome shotgun (WGS) entry which is preliminary data.</text>
</comment>
<dbReference type="PANTHER" id="PTHR31247">
    <property type="entry name" value="TRANSMEMBRANE PROTEIN 198 FAMILY MEMBER"/>
    <property type="match status" value="1"/>
</dbReference>
<reference evidence="9 10" key="1">
    <citation type="journal article" name="Sci. Rep.">
        <title>Genome-scale phylogenetic analyses confirm Olpidium as the closest living zoosporic fungus to the non-flagellated, terrestrial fungi.</title>
        <authorList>
            <person name="Chang Y."/>
            <person name="Rochon D."/>
            <person name="Sekimoto S."/>
            <person name="Wang Y."/>
            <person name="Chovatia M."/>
            <person name="Sandor L."/>
            <person name="Salamov A."/>
            <person name="Grigoriev I.V."/>
            <person name="Stajich J.E."/>
            <person name="Spatafora J.W."/>
        </authorList>
    </citation>
    <scope>NUCLEOTIDE SEQUENCE [LARGE SCALE GENOMIC DNA]</scope>
    <source>
        <strain evidence="9">S191</strain>
    </source>
</reference>